<evidence type="ECO:0000256" key="3">
    <source>
        <dbReference type="ARBA" id="ARBA00012662"/>
    </source>
</evidence>
<sequence>MNKVIEERTKRTEWYRDARFGMFIHWGLYAIPARGEWVRSVEQIPHEEYCPLTEEFTAENYNPREWARLAKKAGMKYAVLTAKHHDGFCLFDTKLTDYNSMNAACHKDLVKEFLEAFRAEGIKVGLYFSIIDWRHPDFPHYGDMHHPMRNHPECSNENRNFDRYLDFMFGQIKELLTNYGKLDLMWFDFSYGDMKCDKWKAQELISMVRSIQPWLIIDNRLEGSAEDSGSILTANPTEYSGDFASPEQMIPPAGIRNELGDPVPWEACLTLNNNWGYASSDHHYKSAEMVIHMLVECVSKGGNLLLNVGPDAKGRIPKESVKILEEVGEWMDENSKSIYGCGYAGIDKPEWGRYTRNGSKIYAHVMEAQAGAIPLTGIHGKIKRLRRISDNSEVRLTNYWNLKEYSQNQFFFLNADTCDSYPLPDPRDTVVEVTLEENEN</sequence>
<evidence type="ECO:0000256" key="2">
    <source>
        <dbReference type="ARBA" id="ARBA00007951"/>
    </source>
</evidence>
<keyword evidence="5" id="KW-0378">Hydrolase</keyword>
<keyword evidence="4" id="KW-0732">Signal</keyword>
<dbReference type="GO" id="GO:0006004">
    <property type="term" value="P:fucose metabolic process"/>
    <property type="evidence" value="ECO:0007669"/>
    <property type="project" value="InterPro"/>
</dbReference>
<keyword evidence="10" id="KW-1185">Reference proteome</keyword>
<name>A0A8I0AG53_9FIRM</name>
<reference evidence="9 10" key="1">
    <citation type="submission" date="2020-08" db="EMBL/GenBank/DDBJ databases">
        <title>Genome public.</title>
        <authorList>
            <person name="Liu C."/>
            <person name="Sun Q."/>
        </authorList>
    </citation>
    <scope>NUCLEOTIDE SEQUENCE [LARGE SCALE GENOMIC DNA]</scope>
    <source>
        <strain evidence="9 10">BX17</strain>
    </source>
</reference>
<dbReference type="InterPro" id="IPR017853">
    <property type="entry name" value="GH"/>
</dbReference>
<dbReference type="GO" id="GO:0005764">
    <property type="term" value="C:lysosome"/>
    <property type="evidence" value="ECO:0007669"/>
    <property type="project" value="TreeGrafter"/>
</dbReference>
<accession>A0A8I0AG53</accession>
<feature type="site" description="May be important for catalysis" evidence="7">
    <location>
        <position position="268"/>
    </location>
</feature>
<dbReference type="Gene3D" id="3.20.20.80">
    <property type="entry name" value="Glycosidases"/>
    <property type="match status" value="1"/>
</dbReference>
<dbReference type="AlphaFoldDB" id="A0A8I0AG53"/>
<dbReference type="RefSeq" id="WP_021925231.1">
    <property type="nucleotide sequence ID" value="NZ_JACOOT010000037.1"/>
</dbReference>
<evidence type="ECO:0000313" key="10">
    <source>
        <dbReference type="Proteomes" id="UP000652847"/>
    </source>
</evidence>
<dbReference type="PANTHER" id="PTHR10030:SF37">
    <property type="entry name" value="ALPHA-L-FUCOSIDASE-RELATED"/>
    <property type="match status" value="1"/>
</dbReference>
<dbReference type="PANTHER" id="PTHR10030">
    <property type="entry name" value="ALPHA-L-FUCOSIDASE"/>
    <property type="match status" value="1"/>
</dbReference>
<dbReference type="InterPro" id="IPR057739">
    <property type="entry name" value="Glyco_hydro_29_N"/>
</dbReference>
<evidence type="ECO:0000259" key="8">
    <source>
        <dbReference type="Pfam" id="PF01120"/>
    </source>
</evidence>
<dbReference type="EC" id="3.2.1.51" evidence="3"/>
<keyword evidence="6" id="KW-0326">Glycosidase</keyword>
<dbReference type="SMART" id="SM00812">
    <property type="entry name" value="Alpha_L_fucos"/>
    <property type="match status" value="1"/>
</dbReference>
<evidence type="ECO:0000256" key="7">
    <source>
        <dbReference type="PIRSR" id="PIRSR001092-1"/>
    </source>
</evidence>
<dbReference type="GO" id="GO:0004560">
    <property type="term" value="F:alpha-L-fucosidase activity"/>
    <property type="evidence" value="ECO:0007669"/>
    <property type="project" value="InterPro"/>
</dbReference>
<dbReference type="Proteomes" id="UP000652847">
    <property type="component" value="Unassembled WGS sequence"/>
</dbReference>
<proteinExistence type="inferred from homology"/>
<dbReference type="Pfam" id="PF01120">
    <property type="entry name" value="Alpha_L_fucos"/>
    <property type="match status" value="1"/>
</dbReference>
<gene>
    <name evidence="9" type="ORF">H8S54_15630</name>
</gene>
<dbReference type="InterPro" id="IPR016286">
    <property type="entry name" value="FUC_metazoa-typ"/>
</dbReference>
<comment type="caution">
    <text evidence="9">The sequence shown here is derived from an EMBL/GenBank/DDBJ whole genome shotgun (WGS) entry which is preliminary data.</text>
</comment>
<dbReference type="SUPFAM" id="SSF51445">
    <property type="entry name" value="(Trans)glycosidases"/>
    <property type="match status" value="1"/>
</dbReference>
<dbReference type="GO" id="GO:0016139">
    <property type="term" value="P:glycoside catabolic process"/>
    <property type="evidence" value="ECO:0007669"/>
    <property type="project" value="TreeGrafter"/>
</dbReference>
<evidence type="ECO:0000256" key="1">
    <source>
        <dbReference type="ARBA" id="ARBA00004071"/>
    </source>
</evidence>
<evidence type="ECO:0000256" key="4">
    <source>
        <dbReference type="ARBA" id="ARBA00022729"/>
    </source>
</evidence>
<comment type="function">
    <text evidence="1">Alpha-L-fucosidase is responsible for hydrolyzing the alpha-1,6-linked fucose joined to the reducing-end N-acetylglucosamine of the carbohydrate moieties of glycoproteins.</text>
</comment>
<comment type="similarity">
    <text evidence="2">Belongs to the glycosyl hydrolase 29 family.</text>
</comment>
<organism evidence="9 10">
    <name type="scientific">Blautia segnis</name>
    <dbReference type="NCBI Taxonomy" id="2763030"/>
    <lineage>
        <taxon>Bacteria</taxon>
        <taxon>Bacillati</taxon>
        <taxon>Bacillota</taxon>
        <taxon>Clostridia</taxon>
        <taxon>Lachnospirales</taxon>
        <taxon>Lachnospiraceae</taxon>
        <taxon>Blautia</taxon>
    </lineage>
</organism>
<dbReference type="PIRSF" id="PIRSF001092">
    <property type="entry name" value="Alpha-L-fucosidase"/>
    <property type="match status" value="1"/>
</dbReference>
<feature type="domain" description="Glycoside hydrolase family 29 N-terminal" evidence="8">
    <location>
        <begin position="9"/>
        <end position="335"/>
    </location>
</feature>
<evidence type="ECO:0000256" key="5">
    <source>
        <dbReference type="ARBA" id="ARBA00022801"/>
    </source>
</evidence>
<dbReference type="InterPro" id="IPR000933">
    <property type="entry name" value="Glyco_hydro_29"/>
</dbReference>
<dbReference type="EMBL" id="JACOOT010000037">
    <property type="protein sequence ID" value="MBC5652498.1"/>
    <property type="molecule type" value="Genomic_DNA"/>
</dbReference>
<evidence type="ECO:0000256" key="6">
    <source>
        <dbReference type="ARBA" id="ARBA00023295"/>
    </source>
</evidence>
<protein>
    <recommendedName>
        <fullName evidence="3">alpha-L-fucosidase</fullName>
        <ecNumber evidence="3">3.2.1.51</ecNumber>
    </recommendedName>
</protein>
<evidence type="ECO:0000313" key="9">
    <source>
        <dbReference type="EMBL" id="MBC5652498.1"/>
    </source>
</evidence>